<dbReference type="AlphaFoldDB" id="A0A382E4E6"/>
<protein>
    <recommendedName>
        <fullName evidence="2">Sel1 repeat family protein</fullName>
    </recommendedName>
</protein>
<dbReference type="Gene3D" id="1.25.40.10">
    <property type="entry name" value="Tetratricopeptide repeat domain"/>
    <property type="match status" value="1"/>
</dbReference>
<dbReference type="PROSITE" id="PS51257">
    <property type="entry name" value="PROKAR_LIPOPROTEIN"/>
    <property type="match status" value="1"/>
</dbReference>
<dbReference type="EMBL" id="UINC01042403">
    <property type="protein sequence ID" value="SVB45004.1"/>
    <property type="molecule type" value="Genomic_DNA"/>
</dbReference>
<feature type="non-terminal residue" evidence="1">
    <location>
        <position position="140"/>
    </location>
</feature>
<organism evidence="1">
    <name type="scientific">marine metagenome</name>
    <dbReference type="NCBI Taxonomy" id="408172"/>
    <lineage>
        <taxon>unclassified sequences</taxon>
        <taxon>metagenomes</taxon>
        <taxon>ecological metagenomes</taxon>
    </lineage>
</organism>
<dbReference type="SMART" id="SM00671">
    <property type="entry name" value="SEL1"/>
    <property type="match status" value="2"/>
</dbReference>
<dbReference type="InterPro" id="IPR006597">
    <property type="entry name" value="Sel1-like"/>
</dbReference>
<proteinExistence type="predicted"/>
<reference evidence="1" key="1">
    <citation type="submission" date="2018-05" db="EMBL/GenBank/DDBJ databases">
        <authorList>
            <person name="Lanie J.A."/>
            <person name="Ng W.-L."/>
            <person name="Kazmierczak K.M."/>
            <person name="Andrzejewski T.M."/>
            <person name="Davidsen T.M."/>
            <person name="Wayne K.J."/>
            <person name="Tettelin H."/>
            <person name="Glass J.I."/>
            <person name="Rusch D."/>
            <person name="Podicherti R."/>
            <person name="Tsui H.-C.T."/>
            <person name="Winkler M.E."/>
        </authorList>
    </citation>
    <scope>NUCLEOTIDE SEQUENCE</scope>
</reference>
<gene>
    <name evidence="1" type="ORF">METZ01_LOCUS197858</name>
</gene>
<name>A0A382E4E6_9ZZZZ</name>
<dbReference type="SUPFAM" id="SSF81901">
    <property type="entry name" value="HCP-like"/>
    <property type="match status" value="1"/>
</dbReference>
<dbReference type="Pfam" id="PF08238">
    <property type="entry name" value="Sel1"/>
    <property type="match status" value="2"/>
</dbReference>
<accession>A0A382E4E6</accession>
<evidence type="ECO:0008006" key="2">
    <source>
        <dbReference type="Google" id="ProtNLM"/>
    </source>
</evidence>
<dbReference type="PANTHER" id="PTHR11102:SF160">
    <property type="entry name" value="ERAD-ASSOCIATED E3 UBIQUITIN-PROTEIN LIGASE COMPONENT HRD3"/>
    <property type="match status" value="1"/>
</dbReference>
<dbReference type="PANTHER" id="PTHR11102">
    <property type="entry name" value="SEL-1-LIKE PROTEIN"/>
    <property type="match status" value="1"/>
</dbReference>
<evidence type="ECO:0000313" key="1">
    <source>
        <dbReference type="EMBL" id="SVB45004.1"/>
    </source>
</evidence>
<sequence>MKKLLLLVMAVVVVGCGKKEDEGAKAFREWKAFAETGGDAEEQYRLGWMYNTGTWLEQDQKEAVKWYRKSAEQGNGFAQFSLALIYDAGLGVKQDNVTAYAWYNFAAAHEDENGKTLDKFRSRLSKEMTPEQITKAEELV</sequence>
<dbReference type="InterPro" id="IPR050767">
    <property type="entry name" value="Sel1_AlgK"/>
</dbReference>
<dbReference type="InterPro" id="IPR011990">
    <property type="entry name" value="TPR-like_helical_dom_sf"/>
</dbReference>